<dbReference type="SUPFAM" id="SSF49464">
    <property type="entry name" value="Carboxypeptidase regulatory domain-like"/>
    <property type="match status" value="1"/>
</dbReference>
<evidence type="ECO:0000256" key="9">
    <source>
        <dbReference type="SAM" id="SignalP"/>
    </source>
</evidence>
<gene>
    <name evidence="11" type="ORF">FLP_09610</name>
</gene>
<dbReference type="EMBL" id="LVEN01000013">
    <property type="protein sequence ID" value="OCB75706.1"/>
    <property type="molecule type" value="Genomic_DNA"/>
</dbReference>
<evidence type="ECO:0000256" key="6">
    <source>
        <dbReference type="ARBA" id="ARBA00023136"/>
    </source>
</evidence>
<evidence type="ECO:0000256" key="4">
    <source>
        <dbReference type="ARBA" id="ARBA00022692"/>
    </source>
</evidence>
<keyword evidence="6 8" id="KW-0472">Membrane</keyword>
<keyword evidence="12" id="KW-1185">Reference proteome</keyword>
<evidence type="ECO:0000256" key="7">
    <source>
        <dbReference type="ARBA" id="ARBA00023237"/>
    </source>
</evidence>
<name>A0ABX2XK66_9FLAO</name>
<protein>
    <recommendedName>
        <fullName evidence="10">TonB-dependent receptor plug domain-containing protein</fullName>
    </recommendedName>
</protein>
<evidence type="ECO:0000313" key="11">
    <source>
        <dbReference type="EMBL" id="OCB75706.1"/>
    </source>
</evidence>
<dbReference type="InterPro" id="IPR036942">
    <property type="entry name" value="Beta-barrel_TonB_sf"/>
</dbReference>
<keyword evidence="5 9" id="KW-0732">Signal</keyword>
<organism evidence="11 12">
    <name type="scientific">Flavobacterium piscis</name>
    <dbReference type="NCBI Taxonomy" id="1114874"/>
    <lineage>
        <taxon>Bacteria</taxon>
        <taxon>Pseudomonadati</taxon>
        <taxon>Bacteroidota</taxon>
        <taxon>Flavobacteriia</taxon>
        <taxon>Flavobacteriales</taxon>
        <taxon>Flavobacteriaceae</taxon>
        <taxon>Flavobacterium</taxon>
    </lineage>
</organism>
<evidence type="ECO:0000313" key="12">
    <source>
        <dbReference type="Proteomes" id="UP000093343"/>
    </source>
</evidence>
<keyword evidence="4 8" id="KW-0812">Transmembrane</keyword>
<dbReference type="Pfam" id="PF07715">
    <property type="entry name" value="Plug"/>
    <property type="match status" value="1"/>
</dbReference>
<evidence type="ECO:0000256" key="1">
    <source>
        <dbReference type="ARBA" id="ARBA00004571"/>
    </source>
</evidence>
<keyword evidence="3 8" id="KW-1134">Transmembrane beta strand</keyword>
<dbReference type="Gene3D" id="2.60.40.1120">
    <property type="entry name" value="Carboxypeptidase-like, regulatory domain"/>
    <property type="match status" value="1"/>
</dbReference>
<comment type="caution">
    <text evidence="11">The sequence shown here is derived from an EMBL/GenBank/DDBJ whole genome shotgun (WGS) entry which is preliminary data.</text>
</comment>
<dbReference type="InterPro" id="IPR039426">
    <property type="entry name" value="TonB-dep_rcpt-like"/>
</dbReference>
<comment type="subcellular location">
    <subcellularLocation>
        <location evidence="1 8">Cell outer membrane</location>
        <topology evidence="1 8">Multi-pass membrane protein</topology>
    </subcellularLocation>
</comment>
<dbReference type="Proteomes" id="UP000093343">
    <property type="component" value="Unassembled WGS sequence"/>
</dbReference>
<dbReference type="PANTHER" id="PTHR30069:SF29">
    <property type="entry name" value="HEMOGLOBIN AND HEMOGLOBIN-HAPTOGLOBIN-BINDING PROTEIN 1-RELATED"/>
    <property type="match status" value="1"/>
</dbReference>
<accession>A0ABX2XK66</accession>
<dbReference type="PANTHER" id="PTHR30069">
    <property type="entry name" value="TONB-DEPENDENT OUTER MEMBRANE RECEPTOR"/>
    <property type="match status" value="1"/>
</dbReference>
<dbReference type="Pfam" id="PF13715">
    <property type="entry name" value="CarbopepD_reg_2"/>
    <property type="match status" value="1"/>
</dbReference>
<sequence length="789" mass="88408">MKINRIFVLILVLLSSIQGFSQNNKTKLTGIILGNDSQPVEGVSVALKGTAYSTLTNEKGEYEILAEPQNYILSIAYIGYKPKQIKINLKEADQTIPTVTIEEDMAALDEVQVKGKSKVQRVKEEAFNITAVDLKQLYNTSADLNQVLNRTTGVRVRETGGMGSAFNFSLNGFSGDQVKFFMDGIPLDNYGPSFTLNNIPTNMAERIDVYKGVVPIELGGDALGGAVNIVTNKSVRRYIDASYSYGSFNTHKAAVNTRFTSKNGFVTNINAFLNYSDNSYKVEAQVPDPVSGLFGPLEKLKHFHDGYKQATVIAEVGVKDKKYADYLLVGVTGSANKKQIQQGPTMFRVVGDAFEDSQNFVSSLKYKKSNLFTKGLTATWAASYNIAEERKVDTSSRRFTWRGVRTDVPAYSSAGEINTVKTLMVYDVKSLQSNANLKYELNENNSFALNYTYVGYKRTEDNEYITTDKPTKPFLNKNILGFSYSLSALEKRLSFTAFGKMLDLKGEVITNPGTTSEQKVNPSFNNFGYGTAAAYFLIPEEFQVKASFEHAYRMPSALQLLGDGLRVSPSPNLQPESSDNFNFGLSYKKAFTVHSFGVEGNFIYRRANDFIQDRQDQSNPSKSKAVNFKNIQVSGFDGVVHYGYKDWLVFDINATYQKTLNKDATVSPGTNQINYLYNKQLANVPIFYGNANVGFNFKKIKFDDDFLTINLLTNYSSSYYLRNPNLGETGKKEIPEQLFYSASIAYSLKNGRYNIAVECFDITDVKLYDYFNVQKPGRSFTLKLRYFFM</sequence>
<feature type="signal peptide" evidence="9">
    <location>
        <begin position="1"/>
        <end position="21"/>
    </location>
</feature>
<evidence type="ECO:0000256" key="2">
    <source>
        <dbReference type="ARBA" id="ARBA00022448"/>
    </source>
</evidence>
<dbReference type="RefSeq" id="WP_065449306.1">
    <property type="nucleotide sequence ID" value="NZ_LVEN01000013.1"/>
</dbReference>
<keyword evidence="2 8" id="KW-0813">Transport</keyword>
<dbReference type="InterPro" id="IPR012910">
    <property type="entry name" value="Plug_dom"/>
</dbReference>
<dbReference type="InterPro" id="IPR037066">
    <property type="entry name" value="Plug_dom_sf"/>
</dbReference>
<keyword evidence="7 8" id="KW-0998">Cell outer membrane</keyword>
<dbReference type="InterPro" id="IPR008969">
    <property type="entry name" value="CarboxyPept-like_regulatory"/>
</dbReference>
<evidence type="ECO:0000256" key="8">
    <source>
        <dbReference type="PROSITE-ProRule" id="PRU01360"/>
    </source>
</evidence>
<dbReference type="SUPFAM" id="SSF56935">
    <property type="entry name" value="Porins"/>
    <property type="match status" value="1"/>
</dbReference>
<dbReference type="Gene3D" id="2.170.130.10">
    <property type="entry name" value="TonB-dependent receptor, plug domain"/>
    <property type="match status" value="1"/>
</dbReference>
<evidence type="ECO:0000256" key="3">
    <source>
        <dbReference type="ARBA" id="ARBA00022452"/>
    </source>
</evidence>
<evidence type="ECO:0000259" key="10">
    <source>
        <dbReference type="Pfam" id="PF07715"/>
    </source>
</evidence>
<evidence type="ECO:0000256" key="5">
    <source>
        <dbReference type="ARBA" id="ARBA00022729"/>
    </source>
</evidence>
<feature type="domain" description="TonB-dependent receptor plug" evidence="10">
    <location>
        <begin position="123"/>
        <end position="226"/>
    </location>
</feature>
<dbReference type="Gene3D" id="2.40.170.20">
    <property type="entry name" value="TonB-dependent receptor, beta-barrel domain"/>
    <property type="match status" value="1"/>
</dbReference>
<dbReference type="PROSITE" id="PS52016">
    <property type="entry name" value="TONB_DEPENDENT_REC_3"/>
    <property type="match status" value="1"/>
</dbReference>
<feature type="chain" id="PRO_5046050710" description="TonB-dependent receptor plug domain-containing protein" evidence="9">
    <location>
        <begin position="22"/>
        <end position="789"/>
    </location>
</feature>
<reference evidence="12" key="1">
    <citation type="submission" date="2016-03" db="EMBL/GenBank/DDBJ databases">
        <title>Draft genome sequence of Paenibacillus glacialis DSM 22343.</title>
        <authorList>
            <person name="Shin S.-K."/>
            <person name="Yi H."/>
        </authorList>
    </citation>
    <scope>NUCLEOTIDE SEQUENCE [LARGE SCALE GENOMIC DNA]</scope>
    <source>
        <strain evidence="12">CCUG 60099</strain>
    </source>
</reference>
<proteinExistence type="inferred from homology"/>
<comment type="similarity">
    <text evidence="8">Belongs to the TonB-dependent receptor family.</text>
</comment>